<protein>
    <submittedName>
        <fullName evidence="3">Fxna peptidase (inferred by orthology to a S. mansoni protein)</fullName>
    </submittedName>
</protein>
<dbReference type="Pfam" id="PF22249">
    <property type="entry name" value="ERMP1-TM"/>
    <property type="match status" value="1"/>
</dbReference>
<keyword evidence="1" id="KW-0812">Transmembrane</keyword>
<name>A0A0M3J1Z9_ANISI</name>
<dbReference type="InterPro" id="IPR053974">
    <property type="entry name" value="ERMP1_1-A_TM"/>
</dbReference>
<keyword evidence="1" id="KW-0472">Membrane</keyword>
<feature type="transmembrane region" description="Helical" evidence="1">
    <location>
        <begin position="173"/>
        <end position="195"/>
    </location>
</feature>
<accession>A0A0M3J1Z9</accession>
<feature type="transmembrane region" description="Helical" evidence="1">
    <location>
        <begin position="102"/>
        <end position="124"/>
    </location>
</feature>
<evidence type="ECO:0000259" key="2">
    <source>
        <dbReference type="Pfam" id="PF22249"/>
    </source>
</evidence>
<dbReference type="WBParaSite" id="ASIM_0000155301-mRNA-1">
    <property type="protein sequence ID" value="ASIM_0000155301-mRNA-1"/>
    <property type="gene ID" value="ASIM_0000155301"/>
</dbReference>
<reference evidence="3" key="1">
    <citation type="submission" date="2017-02" db="UniProtKB">
        <authorList>
            <consortium name="WormBaseParasite"/>
        </authorList>
    </citation>
    <scope>IDENTIFICATION</scope>
</reference>
<feature type="transmembrane region" description="Helical" evidence="1">
    <location>
        <begin position="144"/>
        <end position="161"/>
    </location>
</feature>
<keyword evidence="1" id="KW-1133">Transmembrane helix</keyword>
<feature type="domain" description="Endoplasmic reticulum metallopeptidase 1/1-A TM" evidence="2">
    <location>
        <begin position="40"/>
        <end position="185"/>
    </location>
</feature>
<feature type="transmembrane region" description="Helical" evidence="1">
    <location>
        <begin position="207"/>
        <end position="225"/>
    </location>
</feature>
<evidence type="ECO:0000313" key="3">
    <source>
        <dbReference type="WBParaSite" id="ASIM_0000155301-mRNA-1"/>
    </source>
</evidence>
<organism evidence="3">
    <name type="scientific">Anisakis simplex</name>
    <name type="common">Herring worm</name>
    <dbReference type="NCBI Taxonomy" id="6269"/>
    <lineage>
        <taxon>Eukaryota</taxon>
        <taxon>Metazoa</taxon>
        <taxon>Ecdysozoa</taxon>
        <taxon>Nematoda</taxon>
        <taxon>Chromadorea</taxon>
        <taxon>Rhabditida</taxon>
        <taxon>Spirurina</taxon>
        <taxon>Ascaridomorpha</taxon>
        <taxon>Ascaridoidea</taxon>
        <taxon>Anisakidae</taxon>
        <taxon>Anisakis</taxon>
        <taxon>Anisakis simplex complex</taxon>
    </lineage>
</organism>
<sequence length="305" mass="35064">LDLVMCWYKLPELVFPLYIFPMLLAGCTAHTIIAQRSKIRNAEMVHFDSILLIFATILAVMTFYGIASAFFLLIHALFPLFRDPIIYLLGKLKIIDRVSTRCLLCAQLLCTVPVIVFATYAVMMLFDFFVPLSGRTGNVFNPELIIMPLSFLTAFSFVLYTNNLMYVSRRLDYLMKCGFALFVLFFAVIATTRLGWPYQYTKESPRLRRIVALVRGVVAEIILFVQNSYKSLVAETGERFERDVLKCCCFGANSRHRQFETIRFGFATESIAVDFTFKLIFRPYCLFCCFLLVILKALTSISHFL</sequence>
<dbReference type="AlphaFoldDB" id="A0A0M3J1Z9"/>
<feature type="transmembrane region" description="Helical" evidence="1">
    <location>
        <begin position="284"/>
        <end position="304"/>
    </location>
</feature>
<feature type="transmembrane region" description="Helical" evidence="1">
    <location>
        <begin position="45"/>
        <end position="64"/>
    </location>
</feature>
<proteinExistence type="predicted"/>
<feature type="transmembrane region" description="Helical" evidence="1">
    <location>
        <begin position="13"/>
        <end position="33"/>
    </location>
</feature>
<evidence type="ECO:0000256" key="1">
    <source>
        <dbReference type="SAM" id="Phobius"/>
    </source>
</evidence>